<gene>
    <name evidence="1" type="ORF">SDC9_109972</name>
</gene>
<reference evidence="1" key="1">
    <citation type="submission" date="2019-08" db="EMBL/GenBank/DDBJ databases">
        <authorList>
            <person name="Kucharzyk K."/>
            <person name="Murdoch R.W."/>
            <person name="Higgins S."/>
            <person name="Loffler F."/>
        </authorList>
    </citation>
    <scope>NUCLEOTIDE SEQUENCE</scope>
</reference>
<dbReference type="AlphaFoldDB" id="A0A645BCN4"/>
<protein>
    <submittedName>
        <fullName evidence="1">Uncharacterized protein</fullName>
    </submittedName>
</protein>
<accession>A0A645BCN4</accession>
<organism evidence="1">
    <name type="scientific">bioreactor metagenome</name>
    <dbReference type="NCBI Taxonomy" id="1076179"/>
    <lineage>
        <taxon>unclassified sequences</taxon>
        <taxon>metagenomes</taxon>
        <taxon>ecological metagenomes</taxon>
    </lineage>
</organism>
<dbReference type="EMBL" id="VSSQ01019213">
    <property type="protein sequence ID" value="MPM63092.1"/>
    <property type="molecule type" value="Genomic_DNA"/>
</dbReference>
<name>A0A645BCN4_9ZZZZ</name>
<comment type="caution">
    <text evidence="1">The sequence shown here is derived from an EMBL/GenBank/DDBJ whole genome shotgun (WGS) entry which is preliminary data.</text>
</comment>
<evidence type="ECO:0000313" key="1">
    <source>
        <dbReference type="EMBL" id="MPM63092.1"/>
    </source>
</evidence>
<sequence length="504" mass="57895">MLKSKPFVIEIVEDLSKKIVDEIGHYIFMYTNLYENIGEKLISKKIKLLVIRDSKNSNKLLGFSAFHQIGSSEVYSEFESQYIANHVREKTAGRLIIIDGIFINPSKLYDNMEQILITETLAHCLKNDFTYAMYYNILSNTNSETVIETLELQGFREIKDERQSKTVYAVDMKFPVCLTLNLESFIKEPLNTNPRVHEAIVNARKRLQKSMTELYPGSLVLSIDNDMINQTLINKICSINNVSNEVQVPKVIGDYMCVPFGNILKGMVVPNTVTKSLHTEKVYSTDAAQFMITEYPFYSPIENQVKTIKSFEKPVILVDDLLHKGYRIKELDPILKKHNIEVKKIILGIMSGRGKDLMDIQGRDADCAYFIPNLRIWFNENLMYPFLGGDGMWLNNENMLNLIPSINLILPYYSPMYISGATNEAIYNLSMVSLENAKNILHVLEAEFQDLYEKKLTVKRLGEVLLSPRLPYLGDNIYYDLNMEASGYMDVSIETLIKLERIIK</sequence>
<proteinExistence type="predicted"/>